<evidence type="ECO:0000256" key="1">
    <source>
        <dbReference type="ARBA" id="ARBA00022603"/>
    </source>
</evidence>
<comment type="caution">
    <text evidence="4">The sequence shown here is derived from an EMBL/GenBank/DDBJ whole genome shotgun (WGS) entry which is preliminary data.</text>
</comment>
<reference evidence="4 5" key="1">
    <citation type="submission" date="2015-09" db="EMBL/GenBank/DDBJ databases">
        <authorList>
            <person name="Jackson K.R."/>
            <person name="Lunt B.L."/>
            <person name="Fisher J.N.B."/>
            <person name="Gardner A.V."/>
            <person name="Bailey M.E."/>
            <person name="Deus L.M."/>
            <person name="Earl A.S."/>
            <person name="Gibby P.D."/>
            <person name="Hartmann K.A."/>
            <person name="Liu J.E."/>
            <person name="Manci A.M."/>
            <person name="Nielsen D.A."/>
            <person name="Solomon M.B."/>
            <person name="Breakwell D.P."/>
            <person name="Burnett S.H."/>
            <person name="Grose J.H."/>
        </authorList>
    </citation>
    <scope>NUCLEOTIDE SEQUENCE [LARGE SCALE GENOMIC DNA]</scope>
    <source>
        <strain evidence="4 5">16</strain>
    </source>
</reference>
<gene>
    <name evidence="4" type="ORF">ABB55_18885</name>
</gene>
<evidence type="ECO:0000313" key="4">
    <source>
        <dbReference type="EMBL" id="KPL54021.1"/>
    </source>
</evidence>
<keyword evidence="5" id="KW-1185">Reference proteome</keyword>
<organism evidence="4 5">
    <name type="scientific">Prosthecodimorpha hirschii</name>
    <dbReference type="NCBI Taxonomy" id="665126"/>
    <lineage>
        <taxon>Bacteria</taxon>
        <taxon>Pseudomonadati</taxon>
        <taxon>Pseudomonadota</taxon>
        <taxon>Alphaproteobacteria</taxon>
        <taxon>Hyphomicrobiales</taxon>
        <taxon>Ancalomicrobiaceae</taxon>
        <taxon>Prosthecodimorpha</taxon>
    </lineage>
</organism>
<protein>
    <submittedName>
        <fullName evidence="4">SAM-dependent methyltransferase</fullName>
    </submittedName>
</protein>
<dbReference type="RefSeq" id="WP_054360186.1">
    <property type="nucleotide sequence ID" value="NZ_LJYW01000001.1"/>
</dbReference>
<dbReference type="PANTHER" id="PTHR13090:SF1">
    <property type="entry name" value="ARGININE-HYDROXYLASE NDUFAF5, MITOCHONDRIAL"/>
    <property type="match status" value="1"/>
</dbReference>
<dbReference type="GO" id="GO:0008757">
    <property type="term" value="F:S-adenosylmethionine-dependent methyltransferase activity"/>
    <property type="evidence" value="ECO:0007669"/>
    <property type="project" value="InterPro"/>
</dbReference>
<dbReference type="EMBL" id="LJYW01000001">
    <property type="protein sequence ID" value="KPL54021.1"/>
    <property type="molecule type" value="Genomic_DNA"/>
</dbReference>
<dbReference type="InterPro" id="IPR050602">
    <property type="entry name" value="Malonyl-ACP_OMT"/>
</dbReference>
<dbReference type="InterPro" id="IPR013216">
    <property type="entry name" value="Methyltransf_11"/>
</dbReference>
<dbReference type="PANTHER" id="PTHR13090">
    <property type="entry name" value="ARGININE-HYDROXYLASE NDUFAF5, MITOCHONDRIAL"/>
    <property type="match status" value="1"/>
</dbReference>
<dbReference type="AlphaFoldDB" id="A0A0P6WAG4"/>
<feature type="domain" description="Methyltransferase type 11" evidence="3">
    <location>
        <begin position="95"/>
        <end position="139"/>
    </location>
</feature>
<reference evidence="4 5" key="2">
    <citation type="submission" date="2015-10" db="EMBL/GenBank/DDBJ databases">
        <title>Draft Genome Sequence of Prosthecomicrobium hirschii ATCC 27832.</title>
        <authorList>
            <person name="Daniel J."/>
            <person name="Givan S.A."/>
            <person name="Brun Y.V."/>
            <person name="Brown P.J."/>
        </authorList>
    </citation>
    <scope>NUCLEOTIDE SEQUENCE [LARGE SCALE GENOMIC DNA]</scope>
    <source>
        <strain evidence="4 5">16</strain>
    </source>
</reference>
<dbReference type="Pfam" id="PF08241">
    <property type="entry name" value="Methyltransf_11"/>
    <property type="match status" value="1"/>
</dbReference>
<accession>A0A0P6WAG4</accession>
<evidence type="ECO:0000256" key="2">
    <source>
        <dbReference type="ARBA" id="ARBA00022679"/>
    </source>
</evidence>
<dbReference type="InterPro" id="IPR029063">
    <property type="entry name" value="SAM-dependent_MTases_sf"/>
</dbReference>
<dbReference type="Proteomes" id="UP000048984">
    <property type="component" value="Unassembled WGS sequence"/>
</dbReference>
<evidence type="ECO:0000313" key="5">
    <source>
        <dbReference type="Proteomes" id="UP000048984"/>
    </source>
</evidence>
<evidence type="ECO:0000259" key="3">
    <source>
        <dbReference type="Pfam" id="PF08241"/>
    </source>
</evidence>
<dbReference type="Gene3D" id="3.40.50.150">
    <property type="entry name" value="Vaccinia Virus protein VP39"/>
    <property type="match status" value="1"/>
</dbReference>
<dbReference type="GO" id="GO:0032259">
    <property type="term" value="P:methylation"/>
    <property type="evidence" value="ECO:0007669"/>
    <property type="project" value="UniProtKB-KW"/>
</dbReference>
<dbReference type="SUPFAM" id="SSF53335">
    <property type="entry name" value="S-adenosyl-L-methionine-dependent methyltransferases"/>
    <property type="match status" value="1"/>
</dbReference>
<dbReference type="STRING" id="665126.ABB55_18885"/>
<keyword evidence="2 4" id="KW-0808">Transferase</keyword>
<sequence length="302" mass="32074">MTVPPIFDRTLLARRRGRALREARPGADFLMARVVEDLADRLATVSRHFPVAVALGDPTGRTAAMLRASGKVGHVVEALPPADPAPAGRGDLIADEALLPFRDAALDLVVAPLSLHWLDDLPGALVQIRRALRPDGLLLAALPGGDTLSELRRSLIAAEAETAGGASPRVAPFVDIRDLGGLLQRAGFALPVTDVDRMTVRYDDMFALMIDLRAMGATSILAERSRKPAGRGLFLRAAALYAERHADPDGRIRATFEIVSASGWAPHESQQKPARRGSATVRLADALGTVERSGGETADGGE</sequence>
<keyword evidence="1 4" id="KW-0489">Methyltransferase</keyword>
<name>A0A0P6WAG4_9HYPH</name>
<proteinExistence type="predicted"/>